<dbReference type="EMBL" id="NEDP02000201">
    <property type="protein sequence ID" value="OWF56448.1"/>
    <property type="molecule type" value="Genomic_DNA"/>
</dbReference>
<sequence length="149" mass="16869">MAEFQESLHEKELEDAFALFDNDGDGTITIKELGGVMRSLGQNPTHDELKEIMLEADVDGNGYIDKEEFKMIIAKKVSEEDTEEDIREAFHVFDKDGNGYITRRDIKILLARLGDELPSEDIDDMIAEADNDGNGQVSIEEFVEIMQRP</sequence>
<feature type="domain" description="EF-hand" evidence="3">
    <location>
        <begin position="117"/>
        <end position="149"/>
    </location>
</feature>
<dbReference type="PROSITE" id="PS50222">
    <property type="entry name" value="EF_HAND_2"/>
    <property type="match status" value="4"/>
</dbReference>
<reference evidence="4 5" key="1">
    <citation type="journal article" date="2017" name="Nat. Ecol. Evol.">
        <title>Scallop genome provides insights into evolution of bilaterian karyotype and development.</title>
        <authorList>
            <person name="Wang S."/>
            <person name="Zhang J."/>
            <person name="Jiao W."/>
            <person name="Li J."/>
            <person name="Xun X."/>
            <person name="Sun Y."/>
            <person name="Guo X."/>
            <person name="Huan P."/>
            <person name="Dong B."/>
            <person name="Zhang L."/>
            <person name="Hu X."/>
            <person name="Sun X."/>
            <person name="Wang J."/>
            <person name="Zhao C."/>
            <person name="Wang Y."/>
            <person name="Wang D."/>
            <person name="Huang X."/>
            <person name="Wang R."/>
            <person name="Lv J."/>
            <person name="Li Y."/>
            <person name="Zhang Z."/>
            <person name="Liu B."/>
            <person name="Lu W."/>
            <person name="Hui Y."/>
            <person name="Liang J."/>
            <person name="Zhou Z."/>
            <person name="Hou R."/>
            <person name="Li X."/>
            <person name="Liu Y."/>
            <person name="Li H."/>
            <person name="Ning X."/>
            <person name="Lin Y."/>
            <person name="Zhao L."/>
            <person name="Xing Q."/>
            <person name="Dou J."/>
            <person name="Li Y."/>
            <person name="Mao J."/>
            <person name="Guo H."/>
            <person name="Dou H."/>
            <person name="Li T."/>
            <person name="Mu C."/>
            <person name="Jiang W."/>
            <person name="Fu Q."/>
            <person name="Fu X."/>
            <person name="Miao Y."/>
            <person name="Liu J."/>
            <person name="Yu Q."/>
            <person name="Li R."/>
            <person name="Liao H."/>
            <person name="Li X."/>
            <person name="Kong Y."/>
            <person name="Jiang Z."/>
            <person name="Chourrout D."/>
            <person name="Li R."/>
            <person name="Bao Z."/>
        </authorList>
    </citation>
    <scope>NUCLEOTIDE SEQUENCE [LARGE SCALE GENOMIC DNA]</scope>
    <source>
        <strain evidence="4 5">PY_sf001</strain>
    </source>
</reference>
<dbReference type="Proteomes" id="UP000242188">
    <property type="component" value="Unassembled WGS sequence"/>
</dbReference>
<keyword evidence="2" id="KW-0106">Calcium</keyword>
<keyword evidence="1" id="KW-0677">Repeat</keyword>
<dbReference type="CDD" id="cd00051">
    <property type="entry name" value="EFh"/>
    <property type="match status" value="2"/>
</dbReference>
<dbReference type="PANTHER" id="PTHR23048:SF59">
    <property type="entry name" value="EF-HAND SUPERFAMILY PROTEIN"/>
    <property type="match status" value="1"/>
</dbReference>
<accession>A0A210R6B1</accession>
<gene>
    <name evidence="4" type="ORF">KP79_PYT09608</name>
</gene>
<evidence type="ECO:0000256" key="2">
    <source>
        <dbReference type="ARBA" id="ARBA00022837"/>
    </source>
</evidence>
<feature type="domain" description="EF-hand" evidence="3">
    <location>
        <begin position="81"/>
        <end position="116"/>
    </location>
</feature>
<dbReference type="SMART" id="SM00054">
    <property type="entry name" value="EFh"/>
    <property type="match status" value="4"/>
</dbReference>
<name>A0A210R6B1_MIZYE</name>
<dbReference type="Gene3D" id="1.10.238.10">
    <property type="entry name" value="EF-hand"/>
    <property type="match status" value="3"/>
</dbReference>
<evidence type="ECO:0000313" key="5">
    <source>
        <dbReference type="Proteomes" id="UP000242188"/>
    </source>
</evidence>
<dbReference type="GO" id="GO:0016460">
    <property type="term" value="C:myosin II complex"/>
    <property type="evidence" value="ECO:0007669"/>
    <property type="project" value="TreeGrafter"/>
</dbReference>
<organism evidence="4 5">
    <name type="scientific">Mizuhopecten yessoensis</name>
    <name type="common">Japanese scallop</name>
    <name type="synonym">Patinopecten yessoensis</name>
    <dbReference type="NCBI Taxonomy" id="6573"/>
    <lineage>
        <taxon>Eukaryota</taxon>
        <taxon>Metazoa</taxon>
        <taxon>Spiralia</taxon>
        <taxon>Lophotrochozoa</taxon>
        <taxon>Mollusca</taxon>
        <taxon>Bivalvia</taxon>
        <taxon>Autobranchia</taxon>
        <taxon>Pteriomorphia</taxon>
        <taxon>Pectinida</taxon>
        <taxon>Pectinoidea</taxon>
        <taxon>Pectinidae</taxon>
        <taxon>Mizuhopecten</taxon>
    </lineage>
</organism>
<dbReference type="PROSITE" id="PS00018">
    <property type="entry name" value="EF_HAND_1"/>
    <property type="match status" value="4"/>
</dbReference>
<dbReference type="AlphaFoldDB" id="A0A210R6B1"/>
<evidence type="ECO:0000313" key="4">
    <source>
        <dbReference type="EMBL" id="OWF56448.1"/>
    </source>
</evidence>
<dbReference type="FunFam" id="1.10.238.10:FF:000178">
    <property type="entry name" value="Calmodulin-2 A"/>
    <property type="match status" value="1"/>
</dbReference>
<dbReference type="SUPFAM" id="SSF47473">
    <property type="entry name" value="EF-hand"/>
    <property type="match status" value="1"/>
</dbReference>
<dbReference type="PANTHER" id="PTHR23048">
    <property type="entry name" value="MYOSIN LIGHT CHAIN 1, 3"/>
    <property type="match status" value="1"/>
</dbReference>
<protein>
    <submittedName>
        <fullName evidence="4">Calmodulin</fullName>
    </submittedName>
</protein>
<comment type="caution">
    <text evidence="4">The sequence shown here is derived from an EMBL/GenBank/DDBJ whole genome shotgun (WGS) entry which is preliminary data.</text>
</comment>
<dbReference type="InterPro" id="IPR018247">
    <property type="entry name" value="EF_Hand_1_Ca_BS"/>
</dbReference>
<dbReference type="InterPro" id="IPR002048">
    <property type="entry name" value="EF_hand_dom"/>
</dbReference>
<dbReference type="Pfam" id="PF13499">
    <property type="entry name" value="EF-hand_7"/>
    <property type="match status" value="2"/>
</dbReference>
<feature type="domain" description="EF-hand" evidence="3">
    <location>
        <begin position="8"/>
        <end position="43"/>
    </location>
</feature>
<dbReference type="GO" id="GO:0005509">
    <property type="term" value="F:calcium ion binding"/>
    <property type="evidence" value="ECO:0007669"/>
    <property type="project" value="InterPro"/>
</dbReference>
<dbReference type="OrthoDB" id="26525at2759"/>
<evidence type="ECO:0000259" key="3">
    <source>
        <dbReference type="PROSITE" id="PS50222"/>
    </source>
</evidence>
<feature type="domain" description="EF-hand" evidence="3">
    <location>
        <begin position="44"/>
        <end position="79"/>
    </location>
</feature>
<proteinExistence type="predicted"/>
<keyword evidence="5" id="KW-1185">Reference proteome</keyword>
<evidence type="ECO:0000256" key="1">
    <source>
        <dbReference type="ARBA" id="ARBA00022737"/>
    </source>
</evidence>
<dbReference type="InterPro" id="IPR050230">
    <property type="entry name" value="CALM/Myosin/TropC-like"/>
</dbReference>
<dbReference type="InterPro" id="IPR011992">
    <property type="entry name" value="EF-hand-dom_pair"/>
</dbReference>
<dbReference type="STRING" id="6573.A0A210R6B1"/>